<feature type="domain" description="TRSP" evidence="1">
    <location>
        <begin position="308"/>
        <end position="426"/>
    </location>
</feature>
<dbReference type="EMBL" id="CP011114">
    <property type="protein sequence ID" value="AKG33357.1"/>
    <property type="molecule type" value="Genomic_DNA"/>
</dbReference>
<dbReference type="InterPro" id="IPR011214">
    <property type="entry name" value="UCP020967"/>
</dbReference>
<sequence length="448" mass="50792">MNKLAYKVLNDLDVDIEVTGNPFNLPIESIFQMAARINKKRSFLFVSKVLGKHIPVNPNTSLIAGAVLSILYQKHLKGHLPYSIEQVITAIVDPANANHVFHMIKSNTLPLCEPTIFIGFAETATALGHSMFDIFSGPAKYIHTTREMINEVNPTLDFVEEHSHATSHRCYPLYEQFFQGEESIVLVDDEITTGKTAINIIRDLHHKHPRARYVVASLLDWRSDEDKQRFEDVKHELGITIDCLSLLQGKITVSGGPVESLVSNKGISTPNANAEVLHYSLDKYFMHIPFSSTNTYGETKTESYLKHTGRFGIDALDIPNLDESITRSANELKSYRRGKRTLCLGTGEFMYIPMRIASEMGQGVAYQSSTRSPIHPYAGKDYAIRNVFPFDYPEDPSINYFFYNIPHGTYDEVFVMMERESRPEKLFSYSEALKKTGIPIIHYVHFNN</sequence>
<dbReference type="Gene3D" id="3.40.50.2020">
    <property type="match status" value="1"/>
</dbReference>
<proteinExistence type="predicted"/>
<dbReference type="CDD" id="cd06223">
    <property type="entry name" value="PRTases_typeI"/>
    <property type="match status" value="1"/>
</dbReference>
<dbReference type="InterPro" id="IPR000836">
    <property type="entry name" value="PRTase_dom"/>
</dbReference>
<dbReference type="PIRSF" id="PIRSF020967">
    <property type="entry name" value="UCP020967"/>
    <property type="match status" value="1"/>
</dbReference>
<dbReference type="PATRIC" id="fig|1333534.5.peg.216"/>
<dbReference type="InterPro" id="IPR022537">
    <property type="entry name" value="TRSP_dom"/>
</dbReference>
<reference evidence="3 4" key="2">
    <citation type="journal article" date="2016" name="Genome Announc.">
        <title>Genome Sequence of a Gram-Positive Diazotroph, Paenibacillus durus Type Strain ATCC 35681.</title>
        <authorList>
            <person name="Halim M.A."/>
            <person name="Rahman A.Y."/>
            <person name="Sim K.S."/>
            <person name="Yam H.C."/>
            <person name="Rahim A.A."/>
            <person name="Ghazali A.H."/>
            <person name="Najimudin N."/>
        </authorList>
    </citation>
    <scope>NUCLEOTIDE SEQUENCE [LARGE SCALE GENOMIC DNA]</scope>
    <source>
        <strain evidence="3 4">ATCC 35681</strain>
    </source>
</reference>
<dbReference type="Proteomes" id="UP000034189">
    <property type="component" value="Chromosome"/>
</dbReference>
<protein>
    <recommendedName>
        <fullName evidence="5">Phosphoribosyltransferase</fullName>
    </recommendedName>
</protein>
<feature type="domain" description="Orotate phosphoribosyltransferase-like" evidence="2">
    <location>
        <begin position="30"/>
        <end position="250"/>
    </location>
</feature>
<evidence type="ECO:0000259" key="2">
    <source>
        <dbReference type="Pfam" id="PF15609"/>
    </source>
</evidence>
<dbReference type="InterPro" id="IPR041688">
    <property type="entry name" value="PRTase_2"/>
</dbReference>
<organism evidence="3 4">
    <name type="scientific">Paenibacillus durus ATCC 35681</name>
    <dbReference type="NCBI Taxonomy" id="1333534"/>
    <lineage>
        <taxon>Bacteria</taxon>
        <taxon>Bacillati</taxon>
        <taxon>Bacillota</taxon>
        <taxon>Bacilli</taxon>
        <taxon>Bacillales</taxon>
        <taxon>Paenibacillaceae</taxon>
        <taxon>Paenibacillus</taxon>
    </lineage>
</organism>
<evidence type="ECO:0000259" key="1">
    <source>
        <dbReference type="Pfam" id="PF12500"/>
    </source>
</evidence>
<dbReference type="Pfam" id="PF15609">
    <property type="entry name" value="PRTase_2"/>
    <property type="match status" value="1"/>
</dbReference>
<gene>
    <name evidence="3" type="ORF">VK70_00980</name>
</gene>
<accession>A0A0F7F6M2</accession>
<dbReference type="AlphaFoldDB" id="A0A0F7F6M2"/>
<evidence type="ECO:0000313" key="4">
    <source>
        <dbReference type="Proteomes" id="UP000034189"/>
    </source>
</evidence>
<dbReference type="HOGENOM" id="CLU_048544_1_0_9"/>
<evidence type="ECO:0000313" key="3">
    <source>
        <dbReference type="EMBL" id="AKG33357.1"/>
    </source>
</evidence>
<dbReference type="InterPro" id="IPR029057">
    <property type="entry name" value="PRTase-like"/>
</dbReference>
<dbReference type="RefSeq" id="WP_046722651.1">
    <property type="nucleotide sequence ID" value="NZ_ASQQ01000533.1"/>
</dbReference>
<dbReference type="SUPFAM" id="SSF53271">
    <property type="entry name" value="PRTase-like"/>
    <property type="match status" value="1"/>
</dbReference>
<dbReference type="Pfam" id="PF12500">
    <property type="entry name" value="TRSP"/>
    <property type="match status" value="1"/>
</dbReference>
<evidence type="ECO:0008006" key="5">
    <source>
        <dbReference type="Google" id="ProtNLM"/>
    </source>
</evidence>
<name>A0A0F7F6M2_PAEDU</name>
<reference evidence="3 4" key="1">
    <citation type="submission" date="2015-03" db="EMBL/GenBank/DDBJ databases">
        <authorList>
            <person name="Abdul Halim M."/>
        </authorList>
    </citation>
    <scope>NUCLEOTIDE SEQUENCE [LARGE SCALE GENOMIC DNA]</scope>
    <source>
        <strain evidence="3 4">ATCC 35681</strain>
    </source>
</reference>